<name>A0A1X1THV5_9MYCO</name>
<evidence type="ECO:0000313" key="1">
    <source>
        <dbReference type="EMBL" id="BBZ39415.1"/>
    </source>
</evidence>
<sequence length="167" mass="18606">MSDSNVDAIAVRDEVSQWFFDRYLPAWVGVGNGTRDLDPDFILDYWGVPLHHCMPNASVWLLDAAAVVDFLKRRHRELRARGYAYTAVPDRSIVVYHSHGAAIEVIWSRCRSTGSEIERLAVHFEAARASDGWRIVGIQAAPTSADTLRAAWPNGQKTLNRGSGVQS</sequence>
<protein>
    <submittedName>
        <fullName evidence="1">Uncharacterized protein</fullName>
    </submittedName>
</protein>
<gene>
    <name evidence="1" type="ORF">MCNS_24780</name>
</gene>
<dbReference type="InterPro" id="IPR049219">
    <property type="entry name" value="DUF6841"/>
</dbReference>
<dbReference type="RefSeq" id="WP_085232136.1">
    <property type="nucleotide sequence ID" value="NZ_AP022613.1"/>
</dbReference>
<dbReference type="Proteomes" id="UP000467385">
    <property type="component" value="Chromosome"/>
</dbReference>
<keyword evidence="2" id="KW-1185">Reference proteome</keyword>
<accession>A0A1X1THV5</accession>
<organism evidence="1 2">
    <name type="scientific">Mycobacterium conspicuum</name>
    <dbReference type="NCBI Taxonomy" id="44010"/>
    <lineage>
        <taxon>Bacteria</taxon>
        <taxon>Bacillati</taxon>
        <taxon>Actinomycetota</taxon>
        <taxon>Actinomycetes</taxon>
        <taxon>Mycobacteriales</taxon>
        <taxon>Mycobacteriaceae</taxon>
        <taxon>Mycobacterium</taxon>
    </lineage>
</organism>
<dbReference type="EMBL" id="AP022613">
    <property type="protein sequence ID" value="BBZ39415.1"/>
    <property type="molecule type" value="Genomic_DNA"/>
</dbReference>
<dbReference type="AlphaFoldDB" id="A0A1X1THV5"/>
<reference evidence="1 2" key="1">
    <citation type="journal article" date="2019" name="Emerg. Microbes Infect.">
        <title>Comprehensive subspecies identification of 175 nontuberculous mycobacteria species based on 7547 genomic profiles.</title>
        <authorList>
            <person name="Matsumoto Y."/>
            <person name="Kinjo T."/>
            <person name="Motooka D."/>
            <person name="Nabeya D."/>
            <person name="Jung N."/>
            <person name="Uechi K."/>
            <person name="Horii T."/>
            <person name="Iida T."/>
            <person name="Fujita J."/>
            <person name="Nakamura S."/>
        </authorList>
    </citation>
    <scope>NUCLEOTIDE SEQUENCE [LARGE SCALE GENOMIC DNA]</scope>
    <source>
        <strain evidence="1 2">JCM 14738</strain>
    </source>
</reference>
<evidence type="ECO:0000313" key="2">
    <source>
        <dbReference type="Proteomes" id="UP000467385"/>
    </source>
</evidence>
<dbReference type="OrthoDB" id="8964216at2"/>
<dbReference type="Pfam" id="PF20795">
    <property type="entry name" value="DUF6841"/>
    <property type="match status" value="1"/>
</dbReference>
<dbReference type="STRING" id="44010.AWC00_08005"/>
<proteinExistence type="predicted"/>